<reference evidence="2" key="1">
    <citation type="journal article" date="2023" name="Hortic. Res.">
        <title>A chromosome-level phased genome enabling allele-level studies in sweet orange: a case study on citrus Huanglongbing tolerance.</title>
        <authorList>
            <person name="Wu B."/>
            <person name="Yu Q."/>
            <person name="Deng Z."/>
            <person name="Duan Y."/>
            <person name="Luo F."/>
            <person name="Gmitter F. Jr."/>
        </authorList>
    </citation>
    <scope>NUCLEOTIDE SEQUENCE [LARGE SCALE GENOMIC DNA]</scope>
    <source>
        <strain evidence="2">cv. Valencia</strain>
    </source>
</reference>
<accession>A0ACB8IJB2</accession>
<dbReference type="Proteomes" id="UP000829398">
    <property type="component" value="Chromosome 8"/>
</dbReference>
<name>A0ACB8IJB2_CITSI</name>
<comment type="caution">
    <text evidence="1">The sequence shown here is derived from an EMBL/GenBank/DDBJ whole genome shotgun (WGS) entry which is preliminary data.</text>
</comment>
<protein>
    <submittedName>
        <fullName evidence="1">B3 domain-containing transcription factor VRN1</fullName>
    </submittedName>
</protein>
<gene>
    <name evidence="1" type="ORF">KPL71_023502</name>
</gene>
<keyword evidence="2" id="KW-1185">Reference proteome</keyword>
<sequence>MAKSPSHFFKAIHASTIEDKKLMIPQEFVRKFGYELSAVATLAVPNGCVWRVGLTKDEGSIWFQNGWHEFVEYHSICAGYFVVFQYRKNSSFQVFILDNLTYCGIQYPSKNSCTPSKHNGYEMQGEKPRMEGIEEKNEPDNMNESMPDEIDIIKLLEDMRICVCESMKFLSVKERQAAIEAAKSIEPEKPSFLVVLQTRNMMEHVVYVPATFAQKYLSGDSHVVAQDSRGGSKLATKMKSSSGECFLTGWLGFFEENHVREGDILILEMIKKKNKNILLKVSVVYT</sequence>
<evidence type="ECO:0000313" key="1">
    <source>
        <dbReference type="EMBL" id="KAH9697157.1"/>
    </source>
</evidence>
<organism evidence="1 2">
    <name type="scientific">Citrus sinensis</name>
    <name type="common">Sweet orange</name>
    <name type="synonym">Citrus aurantium var. sinensis</name>
    <dbReference type="NCBI Taxonomy" id="2711"/>
    <lineage>
        <taxon>Eukaryota</taxon>
        <taxon>Viridiplantae</taxon>
        <taxon>Streptophyta</taxon>
        <taxon>Embryophyta</taxon>
        <taxon>Tracheophyta</taxon>
        <taxon>Spermatophyta</taxon>
        <taxon>Magnoliopsida</taxon>
        <taxon>eudicotyledons</taxon>
        <taxon>Gunneridae</taxon>
        <taxon>Pentapetalae</taxon>
        <taxon>rosids</taxon>
        <taxon>malvids</taxon>
        <taxon>Sapindales</taxon>
        <taxon>Rutaceae</taxon>
        <taxon>Aurantioideae</taxon>
        <taxon>Citrus</taxon>
    </lineage>
</organism>
<evidence type="ECO:0000313" key="2">
    <source>
        <dbReference type="Proteomes" id="UP000829398"/>
    </source>
</evidence>
<proteinExistence type="predicted"/>
<dbReference type="EMBL" id="CM039177">
    <property type="protein sequence ID" value="KAH9697157.1"/>
    <property type="molecule type" value="Genomic_DNA"/>
</dbReference>